<keyword evidence="1" id="KW-0175">Coiled coil</keyword>
<dbReference type="Proteomes" id="UP000019229">
    <property type="component" value="Chromosome"/>
</dbReference>
<reference evidence="2 3" key="1">
    <citation type="journal article" date="2014" name="Genome Announc.">
        <title>Complete Genome Sequence of Mycoplasma bovoculi Strain M165/69T (ATCC 29104).</title>
        <authorList>
            <person name="Calcutt M.J."/>
            <person name="Foecking M.F."/>
        </authorList>
    </citation>
    <scope>NUCLEOTIDE SEQUENCE [LARGE SCALE GENOMIC DNA]</scope>
    <source>
        <strain evidence="2">M165/69</strain>
    </source>
</reference>
<evidence type="ECO:0000256" key="1">
    <source>
        <dbReference type="SAM" id="Coils"/>
    </source>
</evidence>
<dbReference type="EMBL" id="CP007154">
    <property type="protein sequence ID" value="AHH45287.1"/>
    <property type="molecule type" value="Genomic_DNA"/>
</dbReference>
<evidence type="ECO:0000313" key="2">
    <source>
        <dbReference type="EMBL" id="AHH45287.1"/>
    </source>
</evidence>
<dbReference type="RefSeq" id="WP_022934785.1">
    <property type="nucleotide sequence ID" value="NZ_CP007154.1"/>
</dbReference>
<accession>W5UT24</accession>
<keyword evidence="3" id="KW-1185">Reference proteome</keyword>
<organism evidence="2 3">
    <name type="scientific">Mesomycoplasma bovoculi M165/69</name>
    <dbReference type="NCBI Taxonomy" id="743966"/>
    <lineage>
        <taxon>Bacteria</taxon>
        <taxon>Bacillati</taxon>
        <taxon>Mycoplasmatota</taxon>
        <taxon>Mycoplasmoidales</taxon>
        <taxon>Metamycoplasmataceae</taxon>
        <taxon>Mesomycoplasma</taxon>
    </lineage>
</organism>
<feature type="coiled-coil region" evidence="1">
    <location>
        <begin position="243"/>
        <end position="270"/>
    </location>
</feature>
<protein>
    <submittedName>
        <fullName evidence="2">Uncharacterized protein</fullName>
    </submittedName>
</protein>
<gene>
    <name evidence="2" type="ORF">MYB_01390</name>
</gene>
<evidence type="ECO:0000313" key="3">
    <source>
        <dbReference type="Proteomes" id="UP000019229"/>
    </source>
</evidence>
<dbReference type="PATRIC" id="fig|743966.3.peg.279"/>
<sequence length="754" mass="90797">MVQQNNNKTKLEIVKLDEIQLSEFEYQNKHIVDWSISYHNFINDIIGLNSNYNDEMEFRIIKGLYSIDKEKFERKFNTILEQNLKKIPVRSITTNNNGAKKWIVFDGNLEISCLKILKKENILKYLKILDINNKEEGKNDTKKIHNKNNYEYNFYEFLIKCKNNEKYEDSFEVESKTIFDDKDDKKDIDENELINTNKWIKDYYETKFAPEEEKDEYEINKFSFTFLPIMKDKNGEMNEFESGEAIKKKISELEKDRDKIKKKIKIYTNSDLYDYYKNFMFIIQIFSDNSKSSEEIKKDIKNTGIKKLGTFLQCINETIKQSKKIFFESEKKGRKISKKIDKYLDLQFSSKQNAFTNLNNKDDNGKYFKIEDIIKFIKDLKDKNKDWSMEKPLNKKNKENIINTFYDNFVDNKDYFEDYTINNDNSLLFYLYKYRDNQNEIDYIKKYYENNKKRFSGSFDNIQWSNIKNMFSYWKTMLDEIDSFIKKAKKGKNSILIELCKQIYYNWQINDNSLRNVNLFVNAFSVGVRTFVECILKLFVIQIFDKKNYENNENYKSEIKEYLKNLPFIKQEKNDIINNLNRVRDELQKLSSLSKEKEQEKNNIINNLKNIRNTLSKKIIPSFIEQEKEKECTIYDNLESIQDNLKKLFFIEQETTKCDNISSILKLANLGNAEKIFEKEFVKNQYNLFFKNDYSFESFSKFYNKLSTFIHRPFIKQIRWNESNINDGDKEKFQRNSFILMKIFIRNLPSSLRA</sequence>
<name>W5UT24_9BACT</name>
<dbReference type="AlphaFoldDB" id="W5UT24"/>
<feature type="coiled-coil region" evidence="1">
    <location>
        <begin position="552"/>
        <end position="614"/>
    </location>
</feature>
<dbReference type="KEGG" id="mbc:MYB_01390"/>
<proteinExistence type="predicted"/>
<dbReference type="HOGENOM" id="CLU_369129_0_0_14"/>